<feature type="domain" description="DUF112" evidence="2">
    <location>
        <begin position="18"/>
        <end position="448"/>
    </location>
</feature>
<feature type="transmembrane region" description="Helical" evidence="1">
    <location>
        <begin position="324"/>
        <end position="348"/>
    </location>
</feature>
<gene>
    <name evidence="3" type="ORF">MMF94_10075</name>
</gene>
<dbReference type="PANTHER" id="PTHR35342:SF5">
    <property type="entry name" value="TRICARBOXYLIC TRANSPORT PROTEIN"/>
    <property type="match status" value="1"/>
</dbReference>
<keyword evidence="1" id="KW-0812">Transmembrane</keyword>
<feature type="transmembrane region" description="Helical" evidence="1">
    <location>
        <begin position="107"/>
        <end position="130"/>
    </location>
</feature>
<feature type="transmembrane region" description="Helical" evidence="1">
    <location>
        <begin position="18"/>
        <end position="47"/>
    </location>
</feature>
<dbReference type="Proteomes" id="UP001299970">
    <property type="component" value="Unassembled WGS sequence"/>
</dbReference>
<dbReference type="PANTHER" id="PTHR35342">
    <property type="entry name" value="TRICARBOXYLIC TRANSPORT PROTEIN"/>
    <property type="match status" value="1"/>
</dbReference>
<keyword evidence="4" id="KW-1185">Reference proteome</keyword>
<protein>
    <submittedName>
        <fullName evidence="3">Tripartite tricarboxylate transporter permease</fullName>
    </submittedName>
</protein>
<accession>A0ABS9TBZ5</accession>
<dbReference type="InterPro" id="IPR002823">
    <property type="entry name" value="DUF112_TM"/>
</dbReference>
<feature type="transmembrane region" description="Helical" evidence="1">
    <location>
        <begin position="446"/>
        <end position="469"/>
    </location>
</feature>
<feature type="transmembrane region" description="Helical" evidence="1">
    <location>
        <begin position="196"/>
        <end position="218"/>
    </location>
</feature>
<dbReference type="RefSeq" id="WP_241036062.1">
    <property type="nucleotide sequence ID" value="NZ_BAAAJF010000020.1"/>
</dbReference>
<evidence type="ECO:0000256" key="1">
    <source>
        <dbReference type="SAM" id="Phobius"/>
    </source>
</evidence>
<feature type="transmembrane region" description="Helical" evidence="1">
    <location>
        <begin position="368"/>
        <end position="387"/>
    </location>
</feature>
<name>A0ABS9TBZ5_9PSEU</name>
<organism evidence="3 4">
    <name type="scientific">Pseudonocardia alaniniphila</name>
    <dbReference type="NCBI Taxonomy" id="75291"/>
    <lineage>
        <taxon>Bacteria</taxon>
        <taxon>Bacillati</taxon>
        <taxon>Actinomycetota</taxon>
        <taxon>Actinomycetes</taxon>
        <taxon>Pseudonocardiales</taxon>
        <taxon>Pseudonocardiaceae</taxon>
        <taxon>Pseudonocardia</taxon>
    </lineage>
</organism>
<keyword evidence="1" id="KW-0472">Membrane</keyword>
<evidence type="ECO:0000313" key="4">
    <source>
        <dbReference type="Proteomes" id="UP001299970"/>
    </source>
</evidence>
<evidence type="ECO:0000259" key="2">
    <source>
        <dbReference type="Pfam" id="PF01970"/>
    </source>
</evidence>
<keyword evidence="1" id="KW-1133">Transmembrane helix</keyword>
<comment type="caution">
    <text evidence="3">The sequence shown here is derived from an EMBL/GenBank/DDBJ whole genome shotgun (WGS) entry which is preliminary data.</text>
</comment>
<feature type="transmembrane region" description="Helical" evidence="1">
    <location>
        <begin position="475"/>
        <end position="493"/>
    </location>
</feature>
<evidence type="ECO:0000313" key="3">
    <source>
        <dbReference type="EMBL" id="MCH6166027.1"/>
    </source>
</evidence>
<dbReference type="EMBL" id="JAKXMK010000008">
    <property type="protein sequence ID" value="MCH6166027.1"/>
    <property type="molecule type" value="Genomic_DNA"/>
</dbReference>
<feature type="transmembrane region" description="Helical" evidence="1">
    <location>
        <begin position="59"/>
        <end position="82"/>
    </location>
</feature>
<feature type="transmembrane region" description="Helical" evidence="1">
    <location>
        <begin position="399"/>
        <end position="417"/>
    </location>
</feature>
<dbReference type="Pfam" id="PF01970">
    <property type="entry name" value="TctA"/>
    <property type="match status" value="1"/>
</dbReference>
<sequence>MGEALVGSLTQVFQLETLLLMLVGIALGFAVGILPGLGGAVTLALMLPFTVGLEPVQAFAFLLGMLAVTSTAGDITSVLFGVPGEATSAATVLDGHPMTKRGQAGRALGAVLSASALGAAFGAIVLVAIIPIVRPLVLSFGPAEFFVLTVLGLTFVVALSGKQMLKGLLMATFGVLVAMVGIDAQEGVPRYAFGELYLWAGIPLVPLVVGLFGGTELLQLMLSRRSISRAEAEVATAGASSASGDLSGLGRGVRDSFAHWWLVVRSSAIGVGVGMVPGVGGSVAQFLAYGHAQQTSTHPEEFGKGSIEGVIAAGSANNAKDSGALIPTVAFGIPGGAATAVLLSAFLVVGLDPGPEMLTSDLDVTLSMAWVTILANIVAVAVGFLLVRQLTRLTTMPGTYIVPALLMLLTVGAFTASNNFGDVVVMLGAAVIGVLCVRWDWPRVPFLLAVVLGSIAERYLFLSYSLYGFEWLTRPLVLIVAAIIVVTLARPLWRRRRSAAAAQLEETGERL</sequence>
<feature type="transmembrane region" description="Helical" evidence="1">
    <location>
        <begin position="423"/>
        <end position="439"/>
    </location>
</feature>
<feature type="transmembrane region" description="Helical" evidence="1">
    <location>
        <begin position="136"/>
        <end position="160"/>
    </location>
</feature>
<reference evidence="3 4" key="1">
    <citation type="submission" date="2022-03" db="EMBL/GenBank/DDBJ databases">
        <title>Pseudonocardia alaer sp. nov., a novel actinomycete isolated from reed forest soil.</title>
        <authorList>
            <person name="Wang L."/>
        </authorList>
    </citation>
    <scope>NUCLEOTIDE SEQUENCE [LARGE SCALE GENOMIC DNA]</scope>
    <source>
        <strain evidence="3 4">Y-16303</strain>
    </source>
</reference>
<feature type="transmembrane region" description="Helical" evidence="1">
    <location>
        <begin position="167"/>
        <end position="184"/>
    </location>
</feature>
<proteinExistence type="predicted"/>